<dbReference type="SMART" id="SM00448">
    <property type="entry name" value="REC"/>
    <property type="match status" value="1"/>
</dbReference>
<dbReference type="InterPro" id="IPR035965">
    <property type="entry name" value="PAS-like_dom_sf"/>
</dbReference>
<evidence type="ECO:0000259" key="6">
    <source>
        <dbReference type="PROSITE" id="PS50110"/>
    </source>
</evidence>
<dbReference type="PROSITE" id="PS50112">
    <property type="entry name" value="PAS"/>
    <property type="match status" value="1"/>
</dbReference>
<dbReference type="SMART" id="SM00387">
    <property type="entry name" value="HATPase_c"/>
    <property type="match status" value="1"/>
</dbReference>
<evidence type="ECO:0000313" key="10">
    <source>
        <dbReference type="Proteomes" id="UP000586722"/>
    </source>
</evidence>
<dbReference type="InterPro" id="IPR000014">
    <property type="entry name" value="PAS"/>
</dbReference>
<dbReference type="GO" id="GO:0000155">
    <property type="term" value="F:phosphorelay sensor kinase activity"/>
    <property type="evidence" value="ECO:0007669"/>
    <property type="project" value="InterPro"/>
</dbReference>
<feature type="modified residue" description="4-aspartylphosphate" evidence="4">
    <location>
        <position position="582"/>
    </location>
</feature>
<dbReference type="InterPro" id="IPR036890">
    <property type="entry name" value="HATPase_C_sf"/>
</dbReference>
<feature type="domain" description="Histidine kinase" evidence="5">
    <location>
        <begin position="285"/>
        <end position="509"/>
    </location>
</feature>
<name>A0A7X5J9C7_9HYPH</name>
<feature type="domain" description="PAS" evidence="7">
    <location>
        <begin position="148"/>
        <end position="218"/>
    </location>
</feature>
<dbReference type="Gene3D" id="3.30.565.10">
    <property type="entry name" value="Histidine kinase-like ATPase, C-terminal domain"/>
    <property type="match status" value="1"/>
</dbReference>
<organism evidence="9 10">
    <name type="scientific">Pannonibacter tanglangensis</name>
    <dbReference type="NCBI Taxonomy" id="2750084"/>
    <lineage>
        <taxon>Bacteria</taxon>
        <taxon>Pseudomonadati</taxon>
        <taxon>Pseudomonadota</taxon>
        <taxon>Alphaproteobacteria</taxon>
        <taxon>Hyphomicrobiales</taxon>
        <taxon>Stappiaceae</taxon>
        <taxon>Pannonibacter</taxon>
    </lineage>
</organism>
<dbReference type="InterPro" id="IPR000700">
    <property type="entry name" value="PAS-assoc_C"/>
</dbReference>
<evidence type="ECO:0000259" key="7">
    <source>
        <dbReference type="PROSITE" id="PS50112"/>
    </source>
</evidence>
<dbReference type="PANTHER" id="PTHR43065">
    <property type="entry name" value="SENSOR HISTIDINE KINASE"/>
    <property type="match status" value="1"/>
</dbReference>
<dbReference type="Pfam" id="PF00072">
    <property type="entry name" value="Response_reg"/>
    <property type="match status" value="1"/>
</dbReference>
<dbReference type="Gene3D" id="1.10.287.130">
    <property type="match status" value="1"/>
</dbReference>
<dbReference type="NCBIfam" id="TIGR00229">
    <property type="entry name" value="sensory_box"/>
    <property type="match status" value="1"/>
</dbReference>
<feature type="domain" description="Response regulatory" evidence="6">
    <location>
        <begin position="532"/>
        <end position="655"/>
    </location>
</feature>
<dbReference type="InterPro" id="IPR011006">
    <property type="entry name" value="CheY-like_superfamily"/>
</dbReference>
<dbReference type="PRINTS" id="PR00344">
    <property type="entry name" value="BCTRLSENSOR"/>
</dbReference>
<dbReference type="EMBL" id="JAABLQ010000002">
    <property type="protein sequence ID" value="NBN79694.1"/>
    <property type="molecule type" value="Genomic_DNA"/>
</dbReference>
<dbReference type="PROSITE" id="PS50110">
    <property type="entry name" value="RESPONSE_REGULATORY"/>
    <property type="match status" value="1"/>
</dbReference>
<dbReference type="PROSITE" id="PS50113">
    <property type="entry name" value="PAC"/>
    <property type="match status" value="1"/>
</dbReference>
<dbReference type="Proteomes" id="UP000586722">
    <property type="component" value="Unassembled WGS sequence"/>
</dbReference>
<comment type="catalytic activity">
    <reaction evidence="1">
        <text>ATP + protein L-histidine = ADP + protein N-phospho-L-histidine.</text>
        <dbReference type="EC" id="2.7.13.3"/>
    </reaction>
</comment>
<evidence type="ECO:0000259" key="5">
    <source>
        <dbReference type="PROSITE" id="PS50109"/>
    </source>
</evidence>
<evidence type="ECO:0000256" key="4">
    <source>
        <dbReference type="PROSITE-ProRule" id="PRU00169"/>
    </source>
</evidence>
<dbReference type="InterPro" id="IPR005467">
    <property type="entry name" value="His_kinase_dom"/>
</dbReference>
<reference evidence="10" key="1">
    <citation type="submission" date="2020-01" db="EMBL/GenBank/DDBJ databases">
        <authorList>
            <person name="Fang Y."/>
            <person name="Sun R."/>
            <person name="Nie L."/>
            <person name="He J."/>
            <person name="Hao L."/>
            <person name="Wang L."/>
            <person name="Su S."/>
            <person name="Lv E."/>
            <person name="Zhang Z."/>
            <person name="Xie R."/>
            <person name="Liu H."/>
        </authorList>
    </citation>
    <scope>NUCLEOTIDE SEQUENCE [LARGE SCALE GENOMIC DNA]</scope>
    <source>
        <strain evidence="10">XCT-53</strain>
    </source>
</reference>
<dbReference type="InterPro" id="IPR004358">
    <property type="entry name" value="Sig_transdc_His_kin-like_C"/>
</dbReference>
<comment type="caution">
    <text evidence="9">The sequence shown here is derived from an EMBL/GenBank/DDBJ whole genome shotgun (WGS) entry which is preliminary data.</text>
</comment>
<evidence type="ECO:0000256" key="1">
    <source>
        <dbReference type="ARBA" id="ARBA00000085"/>
    </source>
</evidence>
<dbReference type="InterPro" id="IPR003661">
    <property type="entry name" value="HisK_dim/P_dom"/>
</dbReference>
<dbReference type="Gene3D" id="3.40.50.2300">
    <property type="match status" value="1"/>
</dbReference>
<dbReference type="InterPro" id="IPR003594">
    <property type="entry name" value="HATPase_dom"/>
</dbReference>
<evidence type="ECO:0000313" key="9">
    <source>
        <dbReference type="EMBL" id="NBN79694.1"/>
    </source>
</evidence>
<dbReference type="InterPro" id="IPR001789">
    <property type="entry name" value="Sig_transdc_resp-reg_receiver"/>
</dbReference>
<proteinExistence type="predicted"/>
<dbReference type="Gene3D" id="3.30.450.20">
    <property type="entry name" value="PAS domain"/>
    <property type="match status" value="2"/>
</dbReference>
<evidence type="ECO:0000256" key="3">
    <source>
        <dbReference type="ARBA" id="ARBA00022553"/>
    </source>
</evidence>
<dbReference type="Pfam" id="PF08448">
    <property type="entry name" value="PAS_4"/>
    <property type="match status" value="1"/>
</dbReference>
<accession>A0A7X5J9C7</accession>
<dbReference type="InterPro" id="IPR013656">
    <property type="entry name" value="PAS_4"/>
</dbReference>
<dbReference type="PANTHER" id="PTHR43065:SF42">
    <property type="entry name" value="TWO-COMPONENT SENSOR PPRA"/>
    <property type="match status" value="1"/>
</dbReference>
<dbReference type="InterPro" id="IPR036097">
    <property type="entry name" value="HisK_dim/P_sf"/>
</dbReference>
<dbReference type="CDD" id="cd00130">
    <property type="entry name" value="PAS"/>
    <property type="match status" value="1"/>
</dbReference>
<dbReference type="SMART" id="SM00091">
    <property type="entry name" value="PAS"/>
    <property type="match status" value="2"/>
</dbReference>
<evidence type="ECO:0000259" key="8">
    <source>
        <dbReference type="PROSITE" id="PS50113"/>
    </source>
</evidence>
<dbReference type="AlphaFoldDB" id="A0A7X5J9C7"/>
<dbReference type="Pfam" id="PF02518">
    <property type="entry name" value="HATPase_c"/>
    <property type="match status" value="1"/>
</dbReference>
<dbReference type="PROSITE" id="PS50109">
    <property type="entry name" value="HIS_KIN"/>
    <property type="match status" value="1"/>
</dbReference>
<dbReference type="SUPFAM" id="SSF52172">
    <property type="entry name" value="CheY-like"/>
    <property type="match status" value="1"/>
</dbReference>
<dbReference type="Pfam" id="PF12860">
    <property type="entry name" value="PAS_7"/>
    <property type="match status" value="1"/>
</dbReference>
<dbReference type="SUPFAM" id="SSF55874">
    <property type="entry name" value="ATPase domain of HSP90 chaperone/DNA topoisomerase II/histidine kinase"/>
    <property type="match status" value="1"/>
</dbReference>
<gene>
    <name evidence="9" type="ORF">GWI72_15560</name>
</gene>
<feature type="domain" description="PAC" evidence="8">
    <location>
        <begin position="220"/>
        <end position="272"/>
    </location>
</feature>
<dbReference type="RefSeq" id="WP_161709284.1">
    <property type="nucleotide sequence ID" value="NZ_JAABLQ010000002.1"/>
</dbReference>
<dbReference type="SMART" id="SM00388">
    <property type="entry name" value="HisKA"/>
    <property type="match status" value="1"/>
</dbReference>
<evidence type="ECO:0000256" key="2">
    <source>
        <dbReference type="ARBA" id="ARBA00012438"/>
    </source>
</evidence>
<sequence length="657" mass="70093">MSETSSQQAQIDLMQAALDHISQGFSVFDADLRLVAWNRGLYEMLDLPHALARRGTHLEAFLRVNAERGEYGPGDIEGKIQRRLERAARFEPHYFERVRPNGQVIAVSGTPLPQGGFVTTYTDITAERRRQEKLERTVAERSRALQQSEDWLRLVTDNVPALIAYVGSGPVFRFANRRYADWFGQSVASIVGRSPAEVLGPDLYAELRPYIEWAFEGNAVSYEYSRAKPDGELAYMRSTLIPDMTADGRTLGIFVLSLDASDQKRSEAALVQSQRMDAVGQLTGGLAHDFNNLLAILTGNLLSLKRKGAAVSASDVEAHLAPMLQAAQRGADLTQRLLAFSRGKAQDVIDTSLNKVLDNTATLLAGSLPPTIRLRFEACTDPLTARLDPSQLETALVNLVFNARDALPDGGEISVSLTPATLAAKHAVAAGVTPGTYARIVVRDTGHGMDDDTRMRVFEPFFTTKPFGTGSGLGLSMVYGLAKQVRGSVRIESAPGEGTAVILLLPARLSASGTGSRAADAGGPLPHGAGELVLLVEDDPAVAETVAQQIKDLGYTVLTAEGAADAADLAADVGEIRAMLSDIVMPGQMNGLALARKVRGLRPDIGIALMTGYADLGEGGAGETGACSAGGDTGFPVLAKPFDSRKLAETLKAIVSP</sequence>
<keyword evidence="10" id="KW-1185">Reference proteome</keyword>
<protein>
    <recommendedName>
        <fullName evidence="2">histidine kinase</fullName>
        <ecNumber evidence="2">2.7.13.3</ecNumber>
    </recommendedName>
</protein>
<dbReference type="EC" id="2.7.13.3" evidence="2"/>
<dbReference type="SUPFAM" id="SSF55785">
    <property type="entry name" value="PYP-like sensor domain (PAS domain)"/>
    <property type="match status" value="2"/>
</dbReference>
<dbReference type="SUPFAM" id="SSF47384">
    <property type="entry name" value="Homodimeric domain of signal transducing histidine kinase"/>
    <property type="match status" value="1"/>
</dbReference>
<keyword evidence="3 4" id="KW-0597">Phosphoprotein</keyword>